<gene>
    <name evidence="4" type="ORF">ARMOST_12198</name>
</gene>
<proteinExistence type="predicted"/>
<dbReference type="AlphaFoldDB" id="A0A284RJE2"/>
<dbReference type="Pfam" id="PF00400">
    <property type="entry name" value="WD40"/>
    <property type="match status" value="1"/>
</dbReference>
<evidence type="ECO:0000256" key="2">
    <source>
        <dbReference type="ARBA" id="ARBA00022737"/>
    </source>
</evidence>
<reference evidence="5" key="1">
    <citation type="journal article" date="2017" name="Nat. Ecol. Evol.">
        <title>Genome expansion and lineage-specific genetic innovations in the forest pathogenic fungi Armillaria.</title>
        <authorList>
            <person name="Sipos G."/>
            <person name="Prasanna A.N."/>
            <person name="Walter M.C."/>
            <person name="O'Connor E."/>
            <person name="Balint B."/>
            <person name="Krizsan K."/>
            <person name="Kiss B."/>
            <person name="Hess J."/>
            <person name="Varga T."/>
            <person name="Slot J."/>
            <person name="Riley R."/>
            <person name="Boka B."/>
            <person name="Rigling D."/>
            <person name="Barry K."/>
            <person name="Lee J."/>
            <person name="Mihaltcheva S."/>
            <person name="LaButti K."/>
            <person name="Lipzen A."/>
            <person name="Waldron R."/>
            <person name="Moloney N.M."/>
            <person name="Sperisen C."/>
            <person name="Kredics L."/>
            <person name="Vagvoelgyi C."/>
            <person name="Patrignani A."/>
            <person name="Fitzpatrick D."/>
            <person name="Nagy I."/>
            <person name="Doyle S."/>
            <person name="Anderson J.B."/>
            <person name="Grigoriev I.V."/>
            <person name="Gueldener U."/>
            <person name="Muensterkoetter M."/>
            <person name="Nagy L.G."/>
        </authorList>
    </citation>
    <scope>NUCLEOTIDE SEQUENCE [LARGE SCALE GENOMIC DNA]</scope>
    <source>
        <strain evidence="5">C18/9</strain>
    </source>
</reference>
<organism evidence="4 5">
    <name type="scientific">Armillaria ostoyae</name>
    <name type="common">Armillaria root rot fungus</name>
    <dbReference type="NCBI Taxonomy" id="47428"/>
    <lineage>
        <taxon>Eukaryota</taxon>
        <taxon>Fungi</taxon>
        <taxon>Dikarya</taxon>
        <taxon>Basidiomycota</taxon>
        <taxon>Agaricomycotina</taxon>
        <taxon>Agaricomycetes</taxon>
        <taxon>Agaricomycetidae</taxon>
        <taxon>Agaricales</taxon>
        <taxon>Marasmiineae</taxon>
        <taxon>Physalacriaceae</taxon>
        <taxon>Armillaria</taxon>
    </lineage>
</organism>
<dbReference type="InterPro" id="IPR001680">
    <property type="entry name" value="WD40_rpt"/>
</dbReference>
<dbReference type="OMA" id="AESIHIY"/>
<dbReference type="InterPro" id="IPR051179">
    <property type="entry name" value="WD_repeat_multifunction"/>
</dbReference>
<keyword evidence="2" id="KW-0677">Repeat</keyword>
<evidence type="ECO:0000256" key="1">
    <source>
        <dbReference type="ARBA" id="ARBA00022574"/>
    </source>
</evidence>
<dbReference type="SUPFAM" id="SSF50978">
    <property type="entry name" value="WD40 repeat-like"/>
    <property type="match status" value="1"/>
</dbReference>
<dbReference type="PROSITE" id="PS50082">
    <property type="entry name" value="WD_REPEATS_2"/>
    <property type="match status" value="1"/>
</dbReference>
<dbReference type="EMBL" id="FUEG01000009">
    <property type="protein sequence ID" value="SJL08827.1"/>
    <property type="molecule type" value="Genomic_DNA"/>
</dbReference>
<dbReference type="PANTHER" id="PTHR19857">
    <property type="entry name" value="MITOCHONDRIAL DIVISION PROTEIN 1-RELATED"/>
    <property type="match status" value="1"/>
</dbReference>
<dbReference type="SMART" id="SM00320">
    <property type="entry name" value="WD40"/>
    <property type="match status" value="3"/>
</dbReference>
<dbReference type="STRING" id="47428.A0A284RJE2"/>
<dbReference type="OrthoDB" id="3238562at2759"/>
<name>A0A284RJE2_ARMOS</name>
<dbReference type="PANTHER" id="PTHR19857:SF8">
    <property type="entry name" value="ANGIO-ASSOCIATED MIGRATORY CELL PROTEIN"/>
    <property type="match status" value="1"/>
</dbReference>
<dbReference type="Gene3D" id="2.130.10.10">
    <property type="entry name" value="YVTN repeat-like/Quinoprotein amine dehydrogenase"/>
    <property type="match status" value="1"/>
</dbReference>
<evidence type="ECO:0000313" key="5">
    <source>
        <dbReference type="Proteomes" id="UP000219338"/>
    </source>
</evidence>
<dbReference type="Proteomes" id="UP000219338">
    <property type="component" value="Unassembled WGS sequence"/>
</dbReference>
<dbReference type="InterPro" id="IPR036322">
    <property type="entry name" value="WD40_repeat_dom_sf"/>
</dbReference>
<dbReference type="InterPro" id="IPR015943">
    <property type="entry name" value="WD40/YVTN_repeat-like_dom_sf"/>
</dbReference>
<keyword evidence="1 3" id="KW-0853">WD repeat</keyword>
<feature type="repeat" description="WD" evidence="3">
    <location>
        <begin position="29"/>
        <end position="70"/>
    </location>
</feature>
<accession>A0A284RJE2</accession>
<evidence type="ECO:0000256" key="3">
    <source>
        <dbReference type="PROSITE-ProRule" id="PRU00221"/>
    </source>
</evidence>
<keyword evidence="5" id="KW-1185">Reference proteome</keyword>
<sequence length="419" mass="47119">MASLLHRIHEFLESWLASPEECYHMVMELTGSSASVNCLSFSSDGELLASGDNAESIHIYNTHTAKRVQLIQNPGESWGQISSITWLPSLNRSSGSLALSFGTGRGVVAVYKRAKNSQRKFQEALRLSPFPSSDSVEALSYDPRNTQLMVSSQYGEIKLYKLDWTSCTLNTVWTTKLKNTIPRSLRFVDEGRQLIVFCLESKEMLCIVTEDGKPNIKWSRTLKSPIGSAALYKGCHLLIDNLTSGFDLYAFPHSSTSQTFPVPMTRERSIIKDAVFAEDGQVMVCGSDHGVVYVFSRSNRCKKPLQIMYHGKDHYLQVLDATTVSGRHMVATGLSGRNGSVVLWEKPVKRLSKTERDLADAKDKIQFLIFAFIICALWSHLLALNDVLDWAQNWVQYVMDRFLVIIKPPVRIENDVILL</sequence>
<evidence type="ECO:0000313" key="4">
    <source>
        <dbReference type="EMBL" id="SJL08827.1"/>
    </source>
</evidence>
<protein>
    <submittedName>
        <fullName evidence="4">Uncharacterized protein</fullName>
    </submittedName>
</protein>